<reference evidence="1 2" key="1">
    <citation type="submission" date="2006-03" db="EMBL/GenBank/DDBJ databases">
        <authorList>
            <person name="Bartlett D.H."/>
            <person name="Valle G."/>
            <person name="Lauro F.M."/>
            <person name="Vezzi A."/>
            <person name="Simonato F."/>
            <person name="Eloe E."/>
            <person name="Vitulo N."/>
            <person name="Stratton T.K."/>
            <person name="D'angelo M."/>
            <person name="Ferriera S."/>
            <person name="Johnson J."/>
            <person name="Kravitz S."/>
            <person name="Beeson K."/>
            <person name="Sutton G."/>
            <person name="Rogers Y."/>
            <person name="Friedman R."/>
            <person name="Frazier M."/>
            <person name="Venter J.C."/>
        </authorList>
    </citation>
    <scope>NUCLEOTIDE SEQUENCE [LARGE SCALE GENOMIC DNA]</scope>
    <source>
        <strain evidence="1 2">3TCK</strain>
    </source>
</reference>
<evidence type="ECO:0000313" key="2">
    <source>
        <dbReference type="Proteomes" id="UP000003789"/>
    </source>
</evidence>
<name>Q1Z8V5_9GAMM</name>
<dbReference type="Proteomes" id="UP000003789">
    <property type="component" value="Unassembled WGS sequence"/>
</dbReference>
<sequence>MAYLSACFHNNDKLKKKKGDKVKVVWNWKENIKDIMAYFKGGSEKKIAYSRTKLILVEQLSSHLQKDLGLEAEHTEEKDYSKFL</sequence>
<dbReference type="EMBL" id="AAPH01000002">
    <property type="protein sequence ID" value="EAS45003.1"/>
    <property type="molecule type" value="Genomic_DNA"/>
</dbReference>
<organism evidence="1 2">
    <name type="scientific">Photobacterium profundum 3TCK</name>
    <dbReference type="NCBI Taxonomy" id="314280"/>
    <lineage>
        <taxon>Bacteria</taxon>
        <taxon>Pseudomonadati</taxon>
        <taxon>Pseudomonadota</taxon>
        <taxon>Gammaproteobacteria</taxon>
        <taxon>Vibrionales</taxon>
        <taxon>Vibrionaceae</taxon>
        <taxon>Photobacterium</taxon>
    </lineage>
</organism>
<evidence type="ECO:0000313" key="1">
    <source>
        <dbReference type="EMBL" id="EAS45003.1"/>
    </source>
</evidence>
<accession>Q1Z8V5</accession>
<comment type="caution">
    <text evidence="1">The sequence shown here is derived from an EMBL/GenBank/DDBJ whole genome shotgun (WGS) entry which is preliminary data.</text>
</comment>
<dbReference type="AlphaFoldDB" id="Q1Z8V5"/>
<dbReference type="HOGENOM" id="CLU_2524631_0_0_6"/>
<protein>
    <submittedName>
        <fullName evidence="1">Uncharacterized protein</fullName>
    </submittedName>
</protein>
<gene>
    <name evidence="1" type="ORF">P3TCK_21005</name>
</gene>
<proteinExistence type="predicted"/>